<evidence type="ECO:0000313" key="2">
    <source>
        <dbReference type="EMBL" id="MFC5067468.1"/>
    </source>
</evidence>
<comment type="caution">
    <text evidence="2">The sequence shown here is derived from an EMBL/GenBank/DDBJ whole genome shotgun (WGS) entry which is preliminary data.</text>
</comment>
<reference evidence="3" key="1">
    <citation type="journal article" date="2019" name="Int. J. Syst. Evol. Microbiol.">
        <title>The Global Catalogue of Microorganisms (GCM) 10K type strain sequencing project: providing services to taxonomists for standard genome sequencing and annotation.</title>
        <authorList>
            <consortium name="The Broad Institute Genomics Platform"/>
            <consortium name="The Broad Institute Genome Sequencing Center for Infectious Disease"/>
            <person name="Wu L."/>
            <person name="Ma J."/>
        </authorList>
    </citation>
    <scope>NUCLEOTIDE SEQUENCE [LARGE SCALE GENOMIC DNA]</scope>
    <source>
        <strain evidence="3">CGMCC 1.16444</strain>
    </source>
</reference>
<feature type="chain" id="PRO_5047264566" evidence="1">
    <location>
        <begin position="21"/>
        <end position="93"/>
    </location>
</feature>
<dbReference type="EMBL" id="JBHSJF010000005">
    <property type="protein sequence ID" value="MFC5067468.1"/>
    <property type="molecule type" value="Genomic_DNA"/>
</dbReference>
<sequence length="93" mass="9863">MFRSLIVAAALVAVPSFAFAGKADADACAAKLTGQSKVIYRASVAYAVQGDSLEQAVTKATKPKVQAGRLSENDARRFGREAANCVRLVYRKA</sequence>
<evidence type="ECO:0000313" key="3">
    <source>
        <dbReference type="Proteomes" id="UP001595796"/>
    </source>
</evidence>
<organism evidence="2 3">
    <name type="scientific">Flaviflagellibacter deserti</name>
    <dbReference type="NCBI Taxonomy" id="2267266"/>
    <lineage>
        <taxon>Bacteria</taxon>
        <taxon>Pseudomonadati</taxon>
        <taxon>Pseudomonadota</taxon>
        <taxon>Alphaproteobacteria</taxon>
        <taxon>Hyphomicrobiales</taxon>
        <taxon>Flaviflagellibacter</taxon>
    </lineage>
</organism>
<protein>
    <submittedName>
        <fullName evidence="2">Uncharacterized protein</fullName>
    </submittedName>
</protein>
<keyword evidence="1" id="KW-0732">Signal</keyword>
<evidence type="ECO:0000256" key="1">
    <source>
        <dbReference type="SAM" id="SignalP"/>
    </source>
</evidence>
<proteinExistence type="predicted"/>
<accession>A0ABV9Z070</accession>
<dbReference type="Proteomes" id="UP001595796">
    <property type="component" value="Unassembled WGS sequence"/>
</dbReference>
<gene>
    <name evidence="2" type="ORF">ACFPFW_05495</name>
</gene>
<dbReference type="RefSeq" id="WP_114956963.1">
    <property type="nucleotide sequence ID" value="NZ_JBHSJF010000005.1"/>
</dbReference>
<name>A0ABV9Z070_9HYPH</name>
<keyword evidence="3" id="KW-1185">Reference proteome</keyword>
<feature type="signal peptide" evidence="1">
    <location>
        <begin position="1"/>
        <end position="20"/>
    </location>
</feature>